<comment type="catalytic activity">
    <reaction evidence="4 5">
        <text>5-amino-1-(5-phospho-beta-D-ribosyl)imidazole + hydrogencarbonate + ATP = 5-carboxyamino-1-(5-phospho-D-ribosyl)imidazole + ADP + phosphate + 2 H(+)</text>
        <dbReference type="Rhea" id="RHEA:19317"/>
        <dbReference type="ChEBI" id="CHEBI:15378"/>
        <dbReference type="ChEBI" id="CHEBI:17544"/>
        <dbReference type="ChEBI" id="CHEBI:30616"/>
        <dbReference type="ChEBI" id="CHEBI:43474"/>
        <dbReference type="ChEBI" id="CHEBI:58730"/>
        <dbReference type="ChEBI" id="CHEBI:137981"/>
        <dbReference type="ChEBI" id="CHEBI:456216"/>
        <dbReference type="EC" id="6.3.4.18"/>
    </reaction>
</comment>
<dbReference type="Pfam" id="PF22660">
    <property type="entry name" value="RS_preATP-grasp-like"/>
    <property type="match status" value="1"/>
</dbReference>
<name>A0A1H6FNV2_THEAL</name>
<dbReference type="EMBL" id="FNWJ01000001">
    <property type="protein sequence ID" value="SEH11533.1"/>
    <property type="molecule type" value="Genomic_DNA"/>
</dbReference>
<dbReference type="InterPro" id="IPR011761">
    <property type="entry name" value="ATP-grasp"/>
</dbReference>
<comment type="caution">
    <text evidence="4">Lacks conserved residue(s) required for the propagation of feature annotation.</text>
</comment>
<organism evidence="7 8">
    <name type="scientific">Thermoleophilum album</name>
    <dbReference type="NCBI Taxonomy" id="29539"/>
    <lineage>
        <taxon>Bacteria</taxon>
        <taxon>Bacillati</taxon>
        <taxon>Actinomycetota</taxon>
        <taxon>Thermoleophilia</taxon>
        <taxon>Thermoleophilales</taxon>
        <taxon>Thermoleophilaceae</taxon>
        <taxon>Thermoleophilum</taxon>
    </lineage>
</organism>
<dbReference type="Pfam" id="PF17769">
    <property type="entry name" value="PurK_C"/>
    <property type="match status" value="1"/>
</dbReference>
<evidence type="ECO:0000256" key="4">
    <source>
        <dbReference type="HAMAP-Rule" id="MF_01928"/>
    </source>
</evidence>
<dbReference type="GO" id="GO:0046872">
    <property type="term" value="F:metal ion binding"/>
    <property type="evidence" value="ECO:0007669"/>
    <property type="project" value="InterPro"/>
</dbReference>
<dbReference type="HAMAP" id="MF_01928">
    <property type="entry name" value="PurK"/>
    <property type="match status" value="1"/>
</dbReference>
<dbReference type="InterPro" id="IPR013815">
    <property type="entry name" value="ATP_grasp_subdomain_1"/>
</dbReference>
<dbReference type="GO" id="GO:0005524">
    <property type="term" value="F:ATP binding"/>
    <property type="evidence" value="ECO:0007669"/>
    <property type="project" value="UniProtKB-UniRule"/>
</dbReference>
<dbReference type="InterPro" id="IPR054350">
    <property type="entry name" value="PurT/PurK_preATP-grasp"/>
</dbReference>
<dbReference type="GO" id="GO:0034028">
    <property type="term" value="F:5-(carboxyamino)imidazole ribonucleotide synthase activity"/>
    <property type="evidence" value="ECO:0007669"/>
    <property type="project" value="UniProtKB-UniRule"/>
</dbReference>
<protein>
    <recommendedName>
        <fullName evidence="4 5">N5-carboxyaminoimidazole ribonucleotide synthase</fullName>
        <shortName evidence="4 5">N5-CAIR synthase</shortName>
        <ecNumber evidence="4 5">6.3.4.18</ecNumber>
    </recommendedName>
    <alternativeName>
        <fullName evidence="4 5">5-(carboxyamino)imidazole ribonucleotide synthetase</fullName>
    </alternativeName>
</protein>
<dbReference type="PANTHER" id="PTHR11609:SF5">
    <property type="entry name" value="PHOSPHORIBOSYLAMINOIMIDAZOLE CARBOXYLASE"/>
    <property type="match status" value="1"/>
</dbReference>
<evidence type="ECO:0000313" key="8">
    <source>
        <dbReference type="Proteomes" id="UP000222056"/>
    </source>
</evidence>
<comment type="pathway">
    <text evidence="4 5">Purine metabolism; IMP biosynthesis via de novo pathway; 5-amino-1-(5-phospho-D-ribosyl)imidazole-4-carboxylate from 5-amino-1-(5-phospho-D-ribosyl)imidazole (N5-CAIR route): step 1/2.</text>
</comment>
<evidence type="ECO:0000313" key="7">
    <source>
        <dbReference type="EMBL" id="SEH11533.1"/>
    </source>
</evidence>
<comment type="function">
    <text evidence="5">Catalyzes the ATP-dependent conversion of 5-aminoimidazole ribonucleotide (AIR) and HCO(3)- to N5-carboxyaminoimidazole ribonucleotide (N5-CAIR).</text>
</comment>
<dbReference type="InterPro" id="IPR016185">
    <property type="entry name" value="PreATP-grasp_dom_sf"/>
</dbReference>
<dbReference type="EC" id="6.3.4.18" evidence="4 5"/>
<dbReference type="InterPro" id="IPR011054">
    <property type="entry name" value="Rudment_hybrid_motif"/>
</dbReference>
<keyword evidence="2 4" id="KW-0658">Purine biosynthesis</keyword>
<comment type="function">
    <text evidence="4">Catalyzes the ATP-dependent conversion of 5-aminoimidazole ribonucleotide (AIR) and HCO(3)(-) to N5-carboxyaminoimidazole ribonucleotide (N5-CAIR).</text>
</comment>
<dbReference type="NCBIfam" id="NF004679">
    <property type="entry name" value="PRK06019.1-5"/>
    <property type="match status" value="1"/>
</dbReference>
<keyword evidence="1 4" id="KW-0547">Nucleotide-binding</keyword>
<dbReference type="AlphaFoldDB" id="A0A1H6FNV2"/>
<keyword evidence="8" id="KW-1185">Reference proteome</keyword>
<feature type="binding site" evidence="4">
    <location>
        <position position="98"/>
    </location>
    <ligand>
        <name>ATP</name>
        <dbReference type="ChEBI" id="CHEBI:30616"/>
    </ligand>
</feature>
<sequence length="369" mass="39206">MVMIGAGQLARMTHQAAISLGVDFSVVARNASESAVLGGAPARIADPTNRRELESALAGASIVTFDHERIPPDTLRALAAAGLKFAPSVDAKLLAQDKAHARRELARLGFPVPPFTVAEQIDQVESFAAEHGWPLVAKPPRGGYDGRGVFELRRLAEARALLAEAGTLVLEPRLELIGELAVLVARSTTGEIVVYPVVETLQVDGMCREIVAPARVPPDEARLASELACSLAEAIDATGVLALELFRTERGLLVNELALRPHNSGHYSIEGCVTSQFEQHLRAILGWPLGSTTLTAPAVATVNVIGRSTELDPRASLGRALAVRAAHIHLYAKQPRPGRKLGHVTVCGDDLQSALAEAHRAARILEGQA</sequence>
<feature type="binding site" evidence="4">
    <location>
        <position position="138"/>
    </location>
    <ligand>
        <name>ATP</name>
        <dbReference type="ChEBI" id="CHEBI:30616"/>
    </ligand>
</feature>
<dbReference type="InterPro" id="IPR003135">
    <property type="entry name" value="ATP-grasp_carboxylate-amine"/>
</dbReference>
<comment type="subunit">
    <text evidence="4 5">Homodimer.</text>
</comment>
<keyword evidence="4 5" id="KW-0436">Ligase</keyword>
<evidence type="ECO:0000256" key="3">
    <source>
        <dbReference type="ARBA" id="ARBA00022840"/>
    </source>
</evidence>
<reference evidence="8" key="1">
    <citation type="submission" date="2016-10" db="EMBL/GenBank/DDBJ databases">
        <authorList>
            <person name="Varghese N."/>
            <person name="Submissions S."/>
        </authorList>
    </citation>
    <scope>NUCLEOTIDE SEQUENCE [LARGE SCALE GENOMIC DNA]</scope>
    <source>
        <strain evidence="8">ATCC 35263</strain>
    </source>
</reference>
<dbReference type="STRING" id="29539.SAMN02745716_0797"/>
<dbReference type="InterPro" id="IPR005875">
    <property type="entry name" value="PurK"/>
</dbReference>
<feature type="binding site" evidence="4">
    <location>
        <begin position="171"/>
        <end position="174"/>
    </location>
    <ligand>
        <name>ATP</name>
        <dbReference type="ChEBI" id="CHEBI:30616"/>
    </ligand>
</feature>
<dbReference type="PANTHER" id="PTHR11609">
    <property type="entry name" value="PURINE BIOSYNTHESIS PROTEIN 6/7, PUR6/7"/>
    <property type="match status" value="1"/>
</dbReference>
<evidence type="ECO:0000256" key="1">
    <source>
        <dbReference type="ARBA" id="ARBA00022741"/>
    </source>
</evidence>
<evidence type="ECO:0000256" key="5">
    <source>
        <dbReference type="RuleBase" id="RU361200"/>
    </source>
</evidence>
<feature type="binding site" evidence="4">
    <location>
        <position position="179"/>
    </location>
    <ligand>
        <name>ATP</name>
        <dbReference type="ChEBI" id="CHEBI:30616"/>
    </ligand>
</feature>
<dbReference type="Pfam" id="PF02222">
    <property type="entry name" value="ATP-grasp"/>
    <property type="match status" value="1"/>
</dbReference>
<dbReference type="Gene3D" id="3.30.470.20">
    <property type="entry name" value="ATP-grasp fold, B domain"/>
    <property type="match status" value="1"/>
</dbReference>
<dbReference type="GO" id="GO:0004638">
    <property type="term" value="F:phosphoribosylaminoimidazole carboxylase activity"/>
    <property type="evidence" value="ECO:0007669"/>
    <property type="project" value="InterPro"/>
</dbReference>
<dbReference type="PROSITE" id="PS50975">
    <property type="entry name" value="ATP_GRASP"/>
    <property type="match status" value="1"/>
</dbReference>
<dbReference type="InterPro" id="IPR040686">
    <property type="entry name" value="PurK_C"/>
</dbReference>
<dbReference type="UniPathway" id="UPA00074">
    <property type="reaction ID" value="UER00942"/>
</dbReference>
<dbReference type="Gene3D" id="3.40.50.20">
    <property type="match status" value="1"/>
</dbReference>
<proteinExistence type="inferred from homology"/>
<dbReference type="GO" id="GO:0005829">
    <property type="term" value="C:cytosol"/>
    <property type="evidence" value="ECO:0007669"/>
    <property type="project" value="TreeGrafter"/>
</dbReference>
<dbReference type="NCBIfam" id="TIGR01161">
    <property type="entry name" value="purK"/>
    <property type="match status" value="1"/>
</dbReference>
<dbReference type="GO" id="GO:0006189">
    <property type="term" value="P:'de novo' IMP biosynthetic process"/>
    <property type="evidence" value="ECO:0007669"/>
    <property type="project" value="UniProtKB-UniRule"/>
</dbReference>
<dbReference type="SUPFAM" id="SSF56059">
    <property type="entry name" value="Glutathione synthetase ATP-binding domain-like"/>
    <property type="match status" value="1"/>
</dbReference>
<evidence type="ECO:0000259" key="6">
    <source>
        <dbReference type="PROSITE" id="PS50975"/>
    </source>
</evidence>
<feature type="domain" description="ATP-grasp" evidence="6">
    <location>
        <begin position="102"/>
        <end position="285"/>
    </location>
</feature>
<dbReference type="Gene3D" id="3.30.1490.20">
    <property type="entry name" value="ATP-grasp fold, A domain"/>
    <property type="match status" value="1"/>
</dbReference>
<dbReference type="NCBIfam" id="NF004680">
    <property type="entry name" value="PRK06019.1-6"/>
    <property type="match status" value="1"/>
</dbReference>
<dbReference type="SUPFAM" id="SSF52440">
    <property type="entry name" value="PreATP-grasp domain"/>
    <property type="match status" value="1"/>
</dbReference>
<dbReference type="Proteomes" id="UP000222056">
    <property type="component" value="Unassembled WGS sequence"/>
</dbReference>
<gene>
    <name evidence="4 5" type="primary">purK</name>
    <name evidence="7" type="ORF">SAMN02745716_0797</name>
</gene>
<dbReference type="SUPFAM" id="SSF51246">
    <property type="entry name" value="Rudiment single hybrid motif"/>
    <property type="match status" value="1"/>
</dbReference>
<comment type="similarity">
    <text evidence="4 5">Belongs to the PurK/PurT family.</text>
</comment>
<evidence type="ECO:0000256" key="2">
    <source>
        <dbReference type="ARBA" id="ARBA00022755"/>
    </source>
</evidence>
<keyword evidence="3 4" id="KW-0067">ATP-binding</keyword>
<accession>A0A1H6FNV2</accession>
<feature type="binding site" evidence="4">
    <location>
        <begin position="255"/>
        <end position="256"/>
    </location>
    <ligand>
        <name>ATP</name>
        <dbReference type="ChEBI" id="CHEBI:30616"/>
    </ligand>
</feature>